<dbReference type="PANTHER" id="PTHR36923:SF3">
    <property type="entry name" value="FERREDOXIN"/>
    <property type="match status" value="1"/>
</dbReference>
<evidence type="ECO:0000256" key="3">
    <source>
        <dbReference type="ARBA" id="ARBA00022723"/>
    </source>
</evidence>
<dbReference type="PANTHER" id="PTHR36923">
    <property type="entry name" value="FERREDOXIN"/>
    <property type="match status" value="1"/>
</dbReference>
<dbReference type="AlphaFoldDB" id="A0A239A368"/>
<dbReference type="Pfam" id="PF13459">
    <property type="entry name" value="Fer4_15"/>
    <property type="match status" value="1"/>
</dbReference>
<accession>A0A239A368</accession>
<evidence type="ECO:0000256" key="8">
    <source>
        <dbReference type="RuleBase" id="RU368020"/>
    </source>
</evidence>
<evidence type="ECO:0000256" key="2">
    <source>
        <dbReference type="ARBA" id="ARBA00022448"/>
    </source>
</evidence>
<comment type="cofactor">
    <cofactor evidence="1">
        <name>[3Fe-4S] cluster</name>
        <dbReference type="ChEBI" id="CHEBI:21137"/>
    </cofactor>
</comment>
<sequence length="64" mass="7036">MRVLVDYDACEANGVCAGLAPEVFELDADDTLHVADDPPQETIERVRRAVRSCPKLALSLHEVD</sequence>
<keyword evidence="3 8" id="KW-0479">Metal-binding</keyword>
<name>A0A239A368_9PSEU</name>
<dbReference type="Proteomes" id="UP000198348">
    <property type="component" value="Unassembled WGS sequence"/>
</dbReference>
<evidence type="ECO:0000256" key="7">
    <source>
        <dbReference type="ARBA" id="ARBA00023291"/>
    </source>
</evidence>
<evidence type="ECO:0000313" key="9">
    <source>
        <dbReference type="EMBL" id="SNR89464.1"/>
    </source>
</evidence>
<dbReference type="PRINTS" id="PR00352">
    <property type="entry name" value="3FE4SFRDOXIN"/>
</dbReference>
<organism evidence="9 10">
    <name type="scientific">Haloechinothrix alba</name>
    <dbReference type="NCBI Taxonomy" id="664784"/>
    <lineage>
        <taxon>Bacteria</taxon>
        <taxon>Bacillati</taxon>
        <taxon>Actinomycetota</taxon>
        <taxon>Actinomycetes</taxon>
        <taxon>Pseudonocardiales</taxon>
        <taxon>Pseudonocardiaceae</taxon>
        <taxon>Haloechinothrix</taxon>
    </lineage>
</organism>
<dbReference type="OrthoDB" id="3215002at2"/>
<reference evidence="9 10" key="1">
    <citation type="submission" date="2017-06" db="EMBL/GenBank/DDBJ databases">
        <authorList>
            <person name="Kim H.J."/>
            <person name="Triplett B.A."/>
        </authorList>
    </citation>
    <scope>NUCLEOTIDE SEQUENCE [LARGE SCALE GENOMIC DNA]</scope>
    <source>
        <strain evidence="9 10">DSM 45207</strain>
    </source>
</reference>
<dbReference type="InterPro" id="IPR001080">
    <property type="entry name" value="3Fe4S_ferredoxin"/>
</dbReference>
<dbReference type="GO" id="GO:0009055">
    <property type="term" value="F:electron transfer activity"/>
    <property type="evidence" value="ECO:0007669"/>
    <property type="project" value="UniProtKB-UniRule"/>
</dbReference>
<dbReference type="GO" id="GO:0051538">
    <property type="term" value="F:3 iron, 4 sulfur cluster binding"/>
    <property type="evidence" value="ECO:0007669"/>
    <property type="project" value="UniProtKB-KW"/>
</dbReference>
<dbReference type="InterPro" id="IPR051269">
    <property type="entry name" value="Fe-S_cluster_ET"/>
</dbReference>
<dbReference type="EMBL" id="FZNW01000029">
    <property type="protein sequence ID" value="SNR89464.1"/>
    <property type="molecule type" value="Genomic_DNA"/>
</dbReference>
<dbReference type="GO" id="GO:0005506">
    <property type="term" value="F:iron ion binding"/>
    <property type="evidence" value="ECO:0007669"/>
    <property type="project" value="UniProtKB-UniRule"/>
</dbReference>
<dbReference type="SUPFAM" id="SSF54862">
    <property type="entry name" value="4Fe-4S ferredoxins"/>
    <property type="match status" value="1"/>
</dbReference>
<evidence type="ECO:0000256" key="4">
    <source>
        <dbReference type="ARBA" id="ARBA00022982"/>
    </source>
</evidence>
<keyword evidence="4 8" id="KW-0249">Electron transport</keyword>
<comment type="function">
    <text evidence="8">Ferredoxins are iron-sulfur proteins that transfer electrons in a wide variety of metabolic reactions.</text>
</comment>
<dbReference type="Gene3D" id="3.30.70.20">
    <property type="match status" value="1"/>
</dbReference>
<evidence type="ECO:0000256" key="5">
    <source>
        <dbReference type="ARBA" id="ARBA00023004"/>
    </source>
</evidence>
<keyword evidence="5 8" id="KW-0408">Iron</keyword>
<keyword evidence="6 8" id="KW-0411">Iron-sulfur</keyword>
<keyword evidence="10" id="KW-1185">Reference proteome</keyword>
<keyword evidence="7" id="KW-0003">3Fe-4S</keyword>
<proteinExistence type="predicted"/>
<dbReference type="RefSeq" id="WP_089303271.1">
    <property type="nucleotide sequence ID" value="NZ_FZNW01000029.1"/>
</dbReference>
<evidence type="ECO:0000256" key="6">
    <source>
        <dbReference type="ARBA" id="ARBA00023014"/>
    </source>
</evidence>
<evidence type="ECO:0000256" key="1">
    <source>
        <dbReference type="ARBA" id="ARBA00001927"/>
    </source>
</evidence>
<gene>
    <name evidence="9" type="ORF">SAMN06265360_12914</name>
</gene>
<keyword evidence="2 8" id="KW-0813">Transport</keyword>
<protein>
    <recommendedName>
        <fullName evidence="8">Ferredoxin</fullName>
    </recommendedName>
</protein>
<evidence type="ECO:0000313" key="10">
    <source>
        <dbReference type="Proteomes" id="UP000198348"/>
    </source>
</evidence>